<protein>
    <recommendedName>
        <fullName evidence="10">Fibrinogen C-terminal domain-containing protein</fullName>
    </recommendedName>
</protein>
<dbReference type="SUPFAM" id="SSF56496">
    <property type="entry name" value="Fibrinogen C-terminal domain-like"/>
    <property type="match status" value="1"/>
</dbReference>
<dbReference type="EnsemblMetazoa" id="XM_021036799.2">
    <property type="protein sequence ID" value="XP_020892458.1"/>
    <property type="gene ID" value="LOC110231748"/>
</dbReference>
<dbReference type="SUPFAM" id="SSF57414">
    <property type="entry name" value="Hairpin loop containing domain-like"/>
    <property type="match status" value="1"/>
</dbReference>
<dbReference type="InterPro" id="IPR036056">
    <property type="entry name" value="Fibrinogen-like_C"/>
</dbReference>
<keyword evidence="2" id="KW-0430">Lectin</keyword>
<name>A0A913WQ89_EXADI</name>
<reference evidence="8" key="1">
    <citation type="submission" date="2022-11" db="UniProtKB">
        <authorList>
            <consortium name="EnsemblMetazoa"/>
        </authorList>
    </citation>
    <scope>IDENTIFICATION</scope>
</reference>
<evidence type="ECO:0000256" key="3">
    <source>
        <dbReference type="ARBA" id="ARBA00022837"/>
    </source>
</evidence>
<evidence type="ECO:0008006" key="10">
    <source>
        <dbReference type="Google" id="ProtNLM"/>
    </source>
</evidence>
<feature type="chain" id="PRO_5038105153" description="Fibrinogen C-terminal domain-containing protein" evidence="5">
    <location>
        <begin position="35"/>
        <end position="359"/>
    </location>
</feature>
<keyword evidence="3" id="KW-0106">Calcium</keyword>
<keyword evidence="1" id="KW-0479">Metal-binding</keyword>
<evidence type="ECO:0000256" key="4">
    <source>
        <dbReference type="ARBA" id="ARBA00023157"/>
    </source>
</evidence>
<dbReference type="Gene3D" id="3.90.215.10">
    <property type="entry name" value="Gamma Fibrinogen, chain A, domain 1"/>
    <property type="match status" value="1"/>
</dbReference>
<dbReference type="InterPro" id="IPR014716">
    <property type="entry name" value="Fibrinogen_a/b/g_C_1"/>
</dbReference>
<dbReference type="NCBIfam" id="NF040941">
    <property type="entry name" value="GGGWT_bact"/>
    <property type="match status" value="1"/>
</dbReference>
<accession>A0A913WQ89</accession>
<evidence type="ECO:0000259" key="7">
    <source>
        <dbReference type="PROSITE" id="PS51406"/>
    </source>
</evidence>
<dbReference type="PANTHER" id="PTHR16146:SF46">
    <property type="entry name" value="INTELECTIN-1A-RELATED"/>
    <property type="match status" value="1"/>
</dbReference>
<keyword evidence="9" id="KW-1185">Reference proteome</keyword>
<dbReference type="GO" id="GO:0005615">
    <property type="term" value="C:extracellular space"/>
    <property type="evidence" value="ECO:0007669"/>
    <property type="project" value="TreeGrafter"/>
</dbReference>
<keyword evidence="4" id="KW-1015">Disulfide bond</keyword>
<keyword evidence="5" id="KW-0732">Signal</keyword>
<evidence type="ECO:0000256" key="2">
    <source>
        <dbReference type="ARBA" id="ARBA00022734"/>
    </source>
</evidence>
<dbReference type="RefSeq" id="XP_020892458.1">
    <property type="nucleotide sequence ID" value="XM_021036799.2"/>
</dbReference>
<dbReference type="InterPro" id="IPR002181">
    <property type="entry name" value="Fibrinogen_a/b/g_C_dom"/>
</dbReference>
<dbReference type="OrthoDB" id="5956353at2759"/>
<dbReference type="Pfam" id="PF00024">
    <property type="entry name" value="PAN_1"/>
    <property type="match status" value="1"/>
</dbReference>
<dbReference type="Gene3D" id="3.50.4.10">
    <property type="entry name" value="Hepatocyte Growth Factor"/>
    <property type="match status" value="1"/>
</dbReference>
<dbReference type="PANTHER" id="PTHR16146">
    <property type="entry name" value="INTELECTIN"/>
    <property type="match status" value="1"/>
</dbReference>
<feature type="domain" description="Fibrinogen C-terminal" evidence="7">
    <location>
        <begin position="130"/>
        <end position="184"/>
    </location>
</feature>
<evidence type="ECO:0000256" key="1">
    <source>
        <dbReference type="ARBA" id="ARBA00022723"/>
    </source>
</evidence>
<dbReference type="AlphaFoldDB" id="A0A913WQ89"/>
<dbReference type="GeneID" id="110231748"/>
<organism evidence="8 9">
    <name type="scientific">Exaiptasia diaphana</name>
    <name type="common">Tropical sea anemone</name>
    <name type="synonym">Aiptasia pulchella</name>
    <dbReference type="NCBI Taxonomy" id="2652724"/>
    <lineage>
        <taxon>Eukaryota</taxon>
        <taxon>Metazoa</taxon>
        <taxon>Cnidaria</taxon>
        <taxon>Anthozoa</taxon>
        <taxon>Hexacorallia</taxon>
        <taxon>Actiniaria</taxon>
        <taxon>Aiptasiidae</taxon>
        <taxon>Exaiptasia</taxon>
    </lineage>
</organism>
<dbReference type="KEGG" id="epa:110231748"/>
<proteinExistence type="predicted"/>
<dbReference type="GO" id="GO:0046872">
    <property type="term" value="F:metal ion binding"/>
    <property type="evidence" value="ECO:0007669"/>
    <property type="project" value="UniProtKB-KW"/>
</dbReference>
<feature type="domain" description="Apple" evidence="6">
    <location>
        <begin position="37"/>
        <end position="116"/>
    </location>
</feature>
<evidence type="ECO:0000313" key="8">
    <source>
        <dbReference type="EnsemblMetazoa" id="XP_020892458.1"/>
    </source>
</evidence>
<evidence type="ECO:0000259" key="6">
    <source>
        <dbReference type="PROSITE" id="PS50948"/>
    </source>
</evidence>
<dbReference type="Pfam" id="PF00147">
    <property type="entry name" value="Fibrinogen_C"/>
    <property type="match status" value="1"/>
</dbReference>
<dbReference type="GO" id="GO:0070492">
    <property type="term" value="F:oligosaccharide binding"/>
    <property type="evidence" value="ECO:0007669"/>
    <property type="project" value="TreeGrafter"/>
</dbReference>
<evidence type="ECO:0000313" key="9">
    <source>
        <dbReference type="Proteomes" id="UP000887567"/>
    </source>
</evidence>
<dbReference type="InterPro" id="IPR003609">
    <property type="entry name" value="Pan_app"/>
</dbReference>
<feature type="signal peptide" evidence="5">
    <location>
        <begin position="1"/>
        <end position="34"/>
    </location>
</feature>
<dbReference type="Proteomes" id="UP000887567">
    <property type="component" value="Unplaced"/>
</dbReference>
<sequence length="359" mass="40925">MVDLTRCISTMPTKLFFSISIPLVLLFAIPSTYASRCSKKMESIYGKALVNHTYNTIEADNLGDCLMRCAQDFSDKCRSTNWDIMTSKCELNNAKYEDHKVDLMDKDASVYMTSIVTGQSVLMTKPSIPTEKKNAAKSCQDILQSGRSMGDGEYSIDPESTGNPIKVYCDMSTEGGGWILIKNRTLSTPVPSIALTKSDDYRDISKHSQLDMYLSIKALSKLRTVIGAKQLRWFCTKKRDGSRIFHVMTKTNTEGTKVFEYFTDSSKTYRTACGSFDKLADDNSMLSQNCRSWGKDGDRLRVDKWNWEVNQDMRIFRNVARWENNYAFGMYKDEFSCDDQYNSAKSTVSTGDRWLVYIR</sequence>
<dbReference type="PROSITE" id="PS50948">
    <property type="entry name" value="PAN"/>
    <property type="match status" value="1"/>
</dbReference>
<evidence type="ECO:0000256" key="5">
    <source>
        <dbReference type="SAM" id="SignalP"/>
    </source>
</evidence>
<dbReference type="PROSITE" id="PS51406">
    <property type="entry name" value="FIBRINOGEN_C_2"/>
    <property type="match status" value="1"/>
</dbReference>